<sequence length="288" mass="32610">MAKPGPVEVSEKTFIVLFSRASTRKHKTWDFDGRLHYRYEEYFNGGVSELTLNKELKNGKTSEVFKNKGSHIKRIVEAFEPGHEFLMSNWDIQIQEEVGQNETTPASSCESAVDVKDTKVGDKQNESTRGSVHYDRFGFSRPTLSTNNEENDCQKFLPHLNNRKGYSRIEDEAAVRRLPIFNTITELPVDLGSSNVQHLHEKETDGPGSQGSQHSQPLAKKLRTDDQLNLSAKDVNSSQKLSQKSTSYSQTCSTQSRAVDDDNKIINEDENEKESVDDEDYFPATPEE</sequence>
<evidence type="ECO:0000256" key="1">
    <source>
        <dbReference type="SAM" id="MobiDB-lite"/>
    </source>
</evidence>
<dbReference type="AlphaFoldDB" id="A0AAD4N1F1"/>
<evidence type="ECO:0000313" key="3">
    <source>
        <dbReference type="Proteomes" id="UP001201812"/>
    </source>
</evidence>
<feature type="compositionally biased region" description="Polar residues" evidence="1">
    <location>
        <begin position="227"/>
        <end position="241"/>
    </location>
</feature>
<comment type="caution">
    <text evidence="2">The sequence shown here is derived from an EMBL/GenBank/DDBJ whole genome shotgun (WGS) entry which is preliminary data.</text>
</comment>
<feature type="compositionally biased region" description="Low complexity" evidence="1">
    <location>
        <begin position="242"/>
        <end position="256"/>
    </location>
</feature>
<name>A0AAD4N1F1_9BILA</name>
<feature type="compositionally biased region" description="Basic and acidic residues" evidence="1">
    <location>
        <begin position="258"/>
        <end position="267"/>
    </location>
</feature>
<proteinExistence type="predicted"/>
<organism evidence="2 3">
    <name type="scientific">Ditylenchus destructor</name>
    <dbReference type="NCBI Taxonomy" id="166010"/>
    <lineage>
        <taxon>Eukaryota</taxon>
        <taxon>Metazoa</taxon>
        <taxon>Ecdysozoa</taxon>
        <taxon>Nematoda</taxon>
        <taxon>Chromadorea</taxon>
        <taxon>Rhabditida</taxon>
        <taxon>Tylenchina</taxon>
        <taxon>Tylenchomorpha</taxon>
        <taxon>Sphaerularioidea</taxon>
        <taxon>Anguinidae</taxon>
        <taxon>Anguininae</taxon>
        <taxon>Ditylenchus</taxon>
    </lineage>
</organism>
<dbReference type="EMBL" id="JAKKPZ010000013">
    <property type="protein sequence ID" value="KAI1714507.1"/>
    <property type="molecule type" value="Genomic_DNA"/>
</dbReference>
<feature type="region of interest" description="Disordered" evidence="1">
    <location>
        <begin position="102"/>
        <end position="134"/>
    </location>
</feature>
<reference evidence="2" key="1">
    <citation type="submission" date="2022-01" db="EMBL/GenBank/DDBJ databases">
        <title>Genome Sequence Resource for Two Populations of Ditylenchus destructor, the Migratory Endoparasitic Phytonematode.</title>
        <authorList>
            <person name="Zhang H."/>
            <person name="Lin R."/>
            <person name="Xie B."/>
        </authorList>
    </citation>
    <scope>NUCLEOTIDE SEQUENCE</scope>
    <source>
        <strain evidence="2">BazhouSP</strain>
    </source>
</reference>
<evidence type="ECO:0000313" key="2">
    <source>
        <dbReference type="EMBL" id="KAI1714507.1"/>
    </source>
</evidence>
<protein>
    <submittedName>
        <fullName evidence="2">Uncharacterized protein</fullName>
    </submittedName>
</protein>
<feature type="compositionally biased region" description="Acidic residues" evidence="1">
    <location>
        <begin position="268"/>
        <end position="288"/>
    </location>
</feature>
<accession>A0AAD4N1F1</accession>
<keyword evidence="3" id="KW-1185">Reference proteome</keyword>
<feature type="compositionally biased region" description="Basic and acidic residues" evidence="1">
    <location>
        <begin position="113"/>
        <end position="134"/>
    </location>
</feature>
<gene>
    <name evidence="2" type="ORF">DdX_08603</name>
</gene>
<feature type="region of interest" description="Disordered" evidence="1">
    <location>
        <begin position="199"/>
        <end position="288"/>
    </location>
</feature>
<dbReference type="Proteomes" id="UP001201812">
    <property type="component" value="Unassembled WGS sequence"/>
</dbReference>